<keyword evidence="3" id="KW-1185">Reference proteome</keyword>
<evidence type="ECO:0000313" key="3">
    <source>
        <dbReference type="Proteomes" id="UP001156102"/>
    </source>
</evidence>
<evidence type="ECO:0000259" key="1">
    <source>
        <dbReference type="Pfam" id="PF12773"/>
    </source>
</evidence>
<dbReference type="SUPFAM" id="SSF57903">
    <property type="entry name" value="FYVE/PHD zinc finger"/>
    <property type="match status" value="1"/>
</dbReference>
<dbReference type="Pfam" id="PF12773">
    <property type="entry name" value="DZR"/>
    <property type="match status" value="1"/>
</dbReference>
<dbReference type="Proteomes" id="UP001156102">
    <property type="component" value="Unassembled WGS sequence"/>
</dbReference>
<name>A0AA41X8U8_9BACI</name>
<dbReference type="AlphaFoldDB" id="A0AA41X8U8"/>
<dbReference type="InterPro" id="IPR025874">
    <property type="entry name" value="DZR"/>
</dbReference>
<accession>A0AA41X8U8</accession>
<comment type="caution">
    <text evidence="2">The sequence shown here is derived from an EMBL/GenBank/DDBJ whole genome shotgun (WGS) entry which is preliminary data.</text>
</comment>
<organism evidence="2 3">
    <name type="scientific">Ectobacillus ponti</name>
    <dbReference type="NCBI Taxonomy" id="2961894"/>
    <lineage>
        <taxon>Bacteria</taxon>
        <taxon>Bacillati</taxon>
        <taxon>Bacillota</taxon>
        <taxon>Bacilli</taxon>
        <taxon>Bacillales</taxon>
        <taxon>Bacillaceae</taxon>
        <taxon>Ectobacillus</taxon>
    </lineage>
</organism>
<dbReference type="InterPro" id="IPR011011">
    <property type="entry name" value="Znf_FYVE_PHD"/>
</dbReference>
<gene>
    <name evidence="2" type="ORF">NK662_21180</name>
</gene>
<proteinExistence type="predicted"/>
<protein>
    <submittedName>
        <fullName evidence="2">Zinc ribbon domain-containing protein</fullName>
    </submittedName>
</protein>
<dbReference type="EMBL" id="JANCLT010000018">
    <property type="protein sequence ID" value="MCP8971039.1"/>
    <property type="molecule type" value="Genomic_DNA"/>
</dbReference>
<reference evidence="2" key="1">
    <citation type="submission" date="2022-07" db="EMBL/GenBank/DDBJ databases">
        <authorList>
            <person name="Li W.-J."/>
            <person name="Deng Q.-Q."/>
        </authorList>
    </citation>
    <scope>NUCLEOTIDE SEQUENCE</scope>
    <source>
        <strain evidence="2">SYSU M60031</strain>
    </source>
</reference>
<dbReference type="RefSeq" id="WP_254760967.1">
    <property type="nucleotide sequence ID" value="NZ_JANCLT010000018.1"/>
</dbReference>
<feature type="domain" description="DZANK-type" evidence="1">
    <location>
        <begin position="104"/>
        <end position="154"/>
    </location>
</feature>
<sequence>MSNWQQKVGELGSKVSEAVEQQKQRIAQSQEASALQKQLQALFNQKAGFYLELGRQVHSHARRGERLPEGITVPAGELRELDVHIFTLQKKLEALQESSMDRLCTSCQEPIGADDKFCGGCGARQSEPNPEPETVCAACSQDIPASAAFCHVCGAKVGQHAL</sequence>
<evidence type="ECO:0000313" key="2">
    <source>
        <dbReference type="EMBL" id="MCP8971039.1"/>
    </source>
</evidence>